<keyword evidence="6" id="KW-0812">Transmembrane</keyword>
<dbReference type="GO" id="GO:0006508">
    <property type="term" value="P:proteolysis"/>
    <property type="evidence" value="ECO:0007669"/>
    <property type="project" value="UniProtKB-KW"/>
</dbReference>
<keyword evidence="9" id="KW-1185">Reference proteome</keyword>
<dbReference type="InterPro" id="IPR002142">
    <property type="entry name" value="Peptidase_S49"/>
</dbReference>
<evidence type="ECO:0000256" key="6">
    <source>
        <dbReference type="SAM" id="Phobius"/>
    </source>
</evidence>
<dbReference type="InterPro" id="IPR004635">
    <property type="entry name" value="Pept_S49_SppA"/>
</dbReference>
<dbReference type="Gene3D" id="6.20.330.10">
    <property type="match status" value="1"/>
</dbReference>
<keyword evidence="2" id="KW-0645">Protease</keyword>
<dbReference type="GO" id="GO:0008236">
    <property type="term" value="F:serine-type peptidase activity"/>
    <property type="evidence" value="ECO:0007669"/>
    <property type="project" value="UniProtKB-KW"/>
</dbReference>
<dbReference type="PANTHER" id="PTHR42987">
    <property type="entry name" value="PEPTIDASE S49"/>
    <property type="match status" value="1"/>
</dbReference>
<dbReference type="EMBL" id="CP131060">
    <property type="protein sequence ID" value="WNY25117.1"/>
    <property type="molecule type" value="Genomic_DNA"/>
</dbReference>
<gene>
    <name evidence="8" type="ORF">MsAc7_06590</name>
</gene>
<dbReference type="SUPFAM" id="SSF52096">
    <property type="entry name" value="ClpP/crotonase"/>
    <property type="match status" value="1"/>
</dbReference>
<organism evidence="8 9">
    <name type="scientific">Methanolapillus millepedarum</name>
    <dbReference type="NCBI Taxonomy" id="3028296"/>
    <lineage>
        <taxon>Archaea</taxon>
        <taxon>Methanobacteriati</taxon>
        <taxon>Methanobacteriota</taxon>
        <taxon>Stenosarchaea group</taxon>
        <taxon>Methanomicrobia</taxon>
        <taxon>Methanosarcinales</taxon>
        <taxon>Methanosarcinaceae</taxon>
        <taxon>Methanolapillus</taxon>
    </lineage>
</organism>
<protein>
    <recommendedName>
        <fullName evidence="7">Peptidase S49 domain-containing protein</fullName>
    </recommendedName>
</protein>
<dbReference type="Proteomes" id="UP001303587">
    <property type="component" value="Chromosome"/>
</dbReference>
<dbReference type="CDD" id="cd07023">
    <property type="entry name" value="S49_Sppa_N_C"/>
    <property type="match status" value="1"/>
</dbReference>
<name>A0AA96ZVQ8_9EURY</name>
<keyword evidence="6" id="KW-1133">Transmembrane helix</keyword>
<feature type="compositionally biased region" description="Pro residues" evidence="5">
    <location>
        <begin position="72"/>
        <end position="85"/>
    </location>
</feature>
<evidence type="ECO:0000256" key="2">
    <source>
        <dbReference type="ARBA" id="ARBA00022670"/>
    </source>
</evidence>
<reference evidence="8 9" key="1">
    <citation type="submission" date="2023-07" db="EMBL/GenBank/DDBJ databases">
        <title>Closed genoem sequence of Methanosarcinaceae archaeon Ac7.</title>
        <authorList>
            <person name="Poehlein A."/>
            <person name="Protasov E."/>
            <person name="Platt K."/>
            <person name="Reeh H."/>
            <person name="Daniel R."/>
            <person name="Brune A."/>
        </authorList>
    </citation>
    <scope>NUCLEOTIDE SEQUENCE [LARGE SCALE GENOMIC DNA]</scope>
    <source>
        <strain evidence="8 9">Ac7</strain>
    </source>
</reference>
<dbReference type="PANTHER" id="PTHR42987:SF4">
    <property type="entry name" value="PROTEASE SOHB-RELATED"/>
    <property type="match status" value="1"/>
</dbReference>
<dbReference type="Pfam" id="PF01343">
    <property type="entry name" value="Peptidase_S49"/>
    <property type="match status" value="1"/>
</dbReference>
<dbReference type="Gene3D" id="3.90.226.10">
    <property type="entry name" value="2-enoyl-CoA Hydratase, Chain A, domain 1"/>
    <property type="match status" value="1"/>
</dbReference>
<evidence type="ECO:0000256" key="3">
    <source>
        <dbReference type="ARBA" id="ARBA00022801"/>
    </source>
</evidence>
<feature type="transmembrane region" description="Helical" evidence="6">
    <location>
        <begin position="98"/>
        <end position="117"/>
    </location>
</feature>
<keyword evidence="4" id="KW-0720">Serine protease</keyword>
<dbReference type="InterPro" id="IPR029045">
    <property type="entry name" value="ClpP/crotonase-like_dom_sf"/>
</dbReference>
<feature type="domain" description="Peptidase S49" evidence="7">
    <location>
        <begin position="195"/>
        <end position="346"/>
    </location>
</feature>
<evidence type="ECO:0000313" key="8">
    <source>
        <dbReference type="EMBL" id="WNY25117.1"/>
    </source>
</evidence>
<evidence type="ECO:0000313" key="9">
    <source>
        <dbReference type="Proteomes" id="UP001303587"/>
    </source>
</evidence>
<evidence type="ECO:0000256" key="5">
    <source>
        <dbReference type="SAM" id="MobiDB-lite"/>
    </source>
</evidence>
<dbReference type="InterPro" id="IPR047272">
    <property type="entry name" value="S49_SppA_C"/>
</dbReference>
<dbReference type="NCBIfam" id="TIGR00706">
    <property type="entry name" value="SppA_dom"/>
    <property type="match status" value="1"/>
</dbReference>
<proteinExistence type="inferred from homology"/>
<feature type="region of interest" description="Disordered" evidence="5">
    <location>
        <begin position="44"/>
        <end position="89"/>
    </location>
</feature>
<sequence length="400" mass="43178">MFYYFFGNISRRSFLNQDTQKPKPYPSGSGYRPYYSYGSEIKNAEDSSSDLSRSHPPQTHVSTPVAVKKAAPVPPAPVPPAPVSKPPEKQSWWRKNPILIILVLVVVVGFLAVIYAGTASTAGFSGNKIAVINIHGTMATGELPYGSGYAGSDTVCGYIRQAANDKSVKAIVLRVNSPGGSPACAQEIVEEINRAQEMGKPVVVSMGDVAASAAYYVSAQADYIYADSGTTTGSIGVINTHVDYSEAYEKEGINVEVIKSGEMKDIGASWRPYTSQEKVYMQGIIDEQYEVFVNDIADGRNMSVSDVKNLSDGRPYTGQTAMELGLVDDLGNFYNAVDKAEELAGVSNASLYYMDSLSLSSILFSSEASGNTSNTENAAFIYDRLLSPQRENPYQLKASI</sequence>
<keyword evidence="3" id="KW-0378">Hydrolase</keyword>
<accession>A0AA96ZVQ8</accession>
<keyword evidence="6" id="KW-0472">Membrane</keyword>
<evidence type="ECO:0000256" key="4">
    <source>
        <dbReference type="ARBA" id="ARBA00022825"/>
    </source>
</evidence>
<comment type="similarity">
    <text evidence="1">Belongs to the peptidase S49 family.</text>
</comment>
<evidence type="ECO:0000256" key="1">
    <source>
        <dbReference type="ARBA" id="ARBA00008683"/>
    </source>
</evidence>
<dbReference type="AlphaFoldDB" id="A0AA96ZVQ8"/>
<feature type="compositionally biased region" description="Polar residues" evidence="5">
    <location>
        <begin position="49"/>
        <end position="62"/>
    </location>
</feature>
<evidence type="ECO:0000259" key="7">
    <source>
        <dbReference type="Pfam" id="PF01343"/>
    </source>
</evidence>